<proteinExistence type="inferred from homology"/>
<evidence type="ECO:0000256" key="5">
    <source>
        <dbReference type="ARBA" id="ARBA00022792"/>
    </source>
</evidence>
<dbReference type="GO" id="GO:0015031">
    <property type="term" value="P:protein transport"/>
    <property type="evidence" value="ECO:0007669"/>
    <property type="project" value="UniProtKB-KW"/>
</dbReference>
<dbReference type="KEGG" id="bbel:109487156"/>
<evidence type="ECO:0000256" key="9">
    <source>
        <dbReference type="ARBA" id="ARBA00023128"/>
    </source>
</evidence>
<dbReference type="OrthoDB" id="274922at2759"/>
<dbReference type="FunFam" id="1.10.287.810:FF:000002">
    <property type="entry name" value="Mitochondrial import inner membrane translocase subunit tim10"/>
    <property type="match status" value="1"/>
</dbReference>
<keyword evidence="10" id="KW-0472">Membrane</keyword>
<keyword evidence="3 14" id="KW-0813">Transport</keyword>
<reference evidence="17" key="1">
    <citation type="submission" date="2025-08" db="UniProtKB">
        <authorList>
            <consortium name="RefSeq"/>
        </authorList>
    </citation>
    <scope>IDENTIFICATION</scope>
    <source>
        <tissue evidence="17">Gonad</tissue>
    </source>
</reference>
<dbReference type="PANTHER" id="PTHR11038:SF16">
    <property type="entry name" value="MITOCHONDRIAL IMPORT INNER MEMBRANE TRANSLOCASE SUBUNIT TIM10"/>
    <property type="match status" value="1"/>
</dbReference>
<organism evidence="16 17">
    <name type="scientific">Branchiostoma belcheri</name>
    <name type="common">Amphioxus</name>
    <dbReference type="NCBI Taxonomy" id="7741"/>
    <lineage>
        <taxon>Eukaryota</taxon>
        <taxon>Metazoa</taxon>
        <taxon>Chordata</taxon>
        <taxon>Cephalochordata</taxon>
        <taxon>Leptocardii</taxon>
        <taxon>Amphioxiformes</taxon>
        <taxon>Branchiostomatidae</taxon>
        <taxon>Branchiostoma</taxon>
    </lineage>
</organism>
<evidence type="ECO:0000256" key="3">
    <source>
        <dbReference type="ARBA" id="ARBA00022448"/>
    </source>
</evidence>
<evidence type="ECO:0000256" key="10">
    <source>
        <dbReference type="ARBA" id="ARBA00023136"/>
    </source>
</evidence>
<evidence type="ECO:0000256" key="1">
    <source>
        <dbReference type="ARBA" id="ARBA00004137"/>
    </source>
</evidence>
<evidence type="ECO:0000256" key="6">
    <source>
        <dbReference type="ARBA" id="ARBA00022833"/>
    </source>
</evidence>
<keyword evidence="4" id="KW-0479">Metal-binding</keyword>
<dbReference type="AlphaFoldDB" id="A0A6P5AKC1"/>
<dbReference type="Proteomes" id="UP000515135">
    <property type="component" value="Unplaced"/>
</dbReference>
<gene>
    <name evidence="17" type="primary">LOC109487156</name>
</gene>
<dbReference type="GeneID" id="109487156"/>
<feature type="domain" description="Tim10-like" evidence="15">
    <location>
        <begin position="11"/>
        <end position="75"/>
    </location>
</feature>
<evidence type="ECO:0000313" key="16">
    <source>
        <dbReference type="Proteomes" id="UP000515135"/>
    </source>
</evidence>
<keyword evidence="16" id="KW-1185">Reference proteome</keyword>
<dbReference type="GO" id="GO:0045039">
    <property type="term" value="P:protein insertion into mitochondrial inner membrane"/>
    <property type="evidence" value="ECO:0007669"/>
    <property type="project" value="UniProtKB-ARBA"/>
</dbReference>
<accession>A0A6P5AKC1</accession>
<keyword evidence="9 14" id="KW-0496">Mitochondrion</keyword>
<keyword evidence="7 14" id="KW-0653">Protein transport</keyword>
<dbReference type="Pfam" id="PF02953">
    <property type="entry name" value="zf-Tim10_DDP"/>
    <property type="match status" value="1"/>
</dbReference>
<dbReference type="InterPro" id="IPR035427">
    <property type="entry name" value="Tim10-like_dom_sf"/>
</dbReference>
<name>A0A6P5AKC1_BRABE</name>
<evidence type="ECO:0000256" key="8">
    <source>
        <dbReference type="ARBA" id="ARBA00023010"/>
    </source>
</evidence>
<evidence type="ECO:0000256" key="13">
    <source>
        <dbReference type="ARBA" id="ARBA00025311"/>
    </source>
</evidence>
<comment type="similarity">
    <text evidence="2 14">Belongs to the small Tim family.</text>
</comment>
<dbReference type="InterPro" id="IPR004217">
    <property type="entry name" value="Tim10-like"/>
</dbReference>
<comment type="domain">
    <text evidence="14">The twin CX3C motif contains 4 conserved Cys residues that form 2 disulfide bonds in the mitochondrial intermembrane space.</text>
</comment>
<dbReference type="GO" id="GO:0042719">
    <property type="term" value="C:mitochondrial intermembrane space chaperone complex"/>
    <property type="evidence" value="ECO:0007669"/>
    <property type="project" value="UniProtKB-ARBA"/>
</dbReference>
<evidence type="ECO:0000256" key="4">
    <source>
        <dbReference type="ARBA" id="ARBA00022723"/>
    </source>
</evidence>
<comment type="subcellular location">
    <subcellularLocation>
        <location evidence="1 14">Mitochondrion inner membrane</location>
        <topology evidence="1 14">Peripheral membrane protein</topology>
        <orientation evidence="1 14">Intermembrane side</orientation>
    </subcellularLocation>
</comment>
<dbReference type="Gene3D" id="1.10.287.810">
    <property type="entry name" value="Mitochondrial import inner membrane translocase subunit tim13 like domains"/>
    <property type="match status" value="1"/>
</dbReference>
<dbReference type="PANTHER" id="PTHR11038">
    <property type="entry name" value="MITOCHONDRIAL IMPORT INNER MEMBRANE TRANSLOCASE SUBUNIT TIM10"/>
    <property type="match status" value="1"/>
</dbReference>
<dbReference type="GO" id="GO:0046872">
    <property type="term" value="F:metal ion binding"/>
    <property type="evidence" value="ECO:0007669"/>
    <property type="project" value="UniProtKB-KW"/>
</dbReference>
<dbReference type="GO" id="GO:0005743">
    <property type="term" value="C:mitochondrial inner membrane"/>
    <property type="evidence" value="ECO:0007669"/>
    <property type="project" value="UniProtKB-SubCell"/>
</dbReference>
<evidence type="ECO:0000256" key="11">
    <source>
        <dbReference type="ARBA" id="ARBA00023157"/>
    </source>
</evidence>
<evidence type="ECO:0000259" key="15">
    <source>
        <dbReference type="Pfam" id="PF02953"/>
    </source>
</evidence>
<dbReference type="RefSeq" id="XP_019646689.1">
    <property type="nucleotide sequence ID" value="XM_019791130.1"/>
</dbReference>
<evidence type="ECO:0000256" key="7">
    <source>
        <dbReference type="ARBA" id="ARBA00022927"/>
    </source>
</evidence>
<keyword evidence="12 14" id="KW-0143">Chaperone</keyword>
<evidence type="ECO:0000256" key="14">
    <source>
        <dbReference type="RuleBase" id="RU367043"/>
    </source>
</evidence>
<protein>
    <recommendedName>
        <fullName evidence="14">Mitochondrial import inner membrane translocase subunit</fullName>
    </recommendedName>
</protein>
<comment type="function">
    <text evidence="13">Mitochondrial intermembrane chaperone that participates in the import and insertion of multi-pass transmembrane proteins into the mitochondrial inner membrane. May also be required for the transfer of beta-barrel precursors from the TOM complex to the sorting and assembly machinery (SAM complex) of the outer membrane. Acts as a chaperone-like protein that protects the hydrophobic precursors from aggregation and guide them through the mitochondrial intermembrane space.</text>
</comment>
<evidence type="ECO:0000313" key="17">
    <source>
        <dbReference type="RefSeq" id="XP_019646689.1"/>
    </source>
</evidence>
<evidence type="ECO:0000256" key="2">
    <source>
        <dbReference type="ARBA" id="ARBA00006720"/>
    </source>
</evidence>
<evidence type="ECO:0000256" key="12">
    <source>
        <dbReference type="ARBA" id="ARBA00023186"/>
    </source>
</evidence>
<comment type="subunit">
    <text evidence="14">Heterohexamer.</text>
</comment>
<keyword evidence="11 14" id="KW-1015">Disulfide bond</keyword>
<keyword evidence="8 14" id="KW-0811">Translocation</keyword>
<comment type="function">
    <text evidence="14">Mitochondrial intermembrane chaperone that participates in the import and insertion of some multi-pass transmembrane proteins into the mitochondrial inner membrane. Also required for the transfer of beta-barrel precursors from the TOM complex to the sorting and assembly machinery (SAM complex) of the outer membrane. Acts as a chaperone-like protein that protects the hydrophobic precursors from aggregation and guide them through the mitochondrial intermembrane space.</text>
</comment>
<keyword evidence="5 14" id="KW-0999">Mitochondrion inner membrane</keyword>
<dbReference type="SUPFAM" id="SSF144122">
    <property type="entry name" value="Tim10-like"/>
    <property type="match status" value="1"/>
</dbReference>
<keyword evidence="6" id="KW-0862">Zinc</keyword>
<sequence length="96" mass="11140">MASMINQDEAMQLAAELEVEMMADMYNRMTSACQKKCIPPKYKEPDLSKGESVCLDRCVAKYLEIHDRLGKKLTEMSMQDQEVMKKMQQQQQQMAK</sequence>